<dbReference type="Pfam" id="PF02602">
    <property type="entry name" value="HEM4"/>
    <property type="match status" value="1"/>
</dbReference>
<dbReference type="AlphaFoldDB" id="A0AAV5AZ74"/>
<dbReference type="PANTHER" id="PTHR12390:SF0">
    <property type="entry name" value="UROPORPHYRINOGEN-III SYNTHASE"/>
    <property type="match status" value="1"/>
</dbReference>
<dbReference type="GO" id="GO:0008168">
    <property type="term" value="F:methyltransferase activity"/>
    <property type="evidence" value="ECO:0007669"/>
    <property type="project" value="UniProtKB-KW"/>
</dbReference>
<accession>A0AAV5AZ74</accession>
<dbReference type="CDD" id="cd06578">
    <property type="entry name" value="HemD"/>
    <property type="match status" value="1"/>
</dbReference>
<dbReference type="InterPro" id="IPR003754">
    <property type="entry name" value="4pyrrol_synth_uPrphyn_synth"/>
</dbReference>
<keyword evidence="5" id="KW-1185">Reference proteome</keyword>
<dbReference type="GO" id="GO:0032259">
    <property type="term" value="P:methylation"/>
    <property type="evidence" value="ECO:0007669"/>
    <property type="project" value="UniProtKB-KW"/>
</dbReference>
<evidence type="ECO:0000313" key="3">
    <source>
        <dbReference type="EMBL" id="GJM52208.1"/>
    </source>
</evidence>
<dbReference type="InterPro" id="IPR039793">
    <property type="entry name" value="UROS/Hem4"/>
</dbReference>
<proteinExistence type="predicted"/>
<reference evidence="2 5" key="1">
    <citation type="submission" date="2021-11" db="EMBL/GenBank/DDBJ databases">
        <title>Draft genome sequence of Capnocytophaga sp. strain KC07075 isolated from cat oral cavity.</title>
        <authorList>
            <person name="Suzuki M."/>
            <person name="Imaoka K."/>
            <person name="Kimura M."/>
            <person name="Morikawa S."/>
            <person name="Maeda K."/>
        </authorList>
    </citation>
    <scope>NUCLEOTIDE SEQUENCE</scope>
    <source>
        <strain evidence="2">KC07075</strain>
        <strain evidence="3 5">KC07079</strain>
    </source>
</reference>
<sequence length="248" mass="28816">MRVKSILVSQPAQADSTPYHQIIEKHKIKVDFKPFVQVQGMSGKDLRVQKIDLQQHTAIIMTSRKAVDHFFRVAEEMRFKVPDTMKYFCQSEAVAYYLQKYITYRKRKIYVGKRDFSELIPIIKKHKEEKFLFPTSDILKIEVEKALNDLKINWKRGVFYKTVYSDLSDLKNIKYDIVAFFSPAGIESLFKNFPDFKQNDIRIATFGSSTLEAAQKAGLIVDIQAPISEAPSMTVALEKYLEKNNKRN</sequence>
<dbReference type="InterPro" id="IPR036108">
    <property type="entry name" value="4pyrrol_syn_uPrphyn_synt_sf"/>
</dbReference>
<evidence type="ECO:0000259" key="1">
    <source>
        <dbReference type="Pfam" id="PF02602"/>
    </source>
</evidence>
<evidence type="ECO:0000313" key="4">
    <source>
        <dbReference type="Proteomes" id="UP001207736"/>
    </source>
</evidence>
<keyword evidence="2" id="KW-0808">Transferase</keyword>
<name>A0AAV5AZ74_9FLAO</name>
<comment type="caution">
    <text evidence="2">The sequence shown here is derived from an EMBL/GenBank/DDBJ whole genome shotgun (WGS) entry which is preliminary data.</text>
</comment>
<dbReference type="Proteomes" id="UP001208692">
    <property type="component" value="Unassembled WGS sequence"/>
</dbReference>
<keyword evidence="2" id="KW-0489">Methyltransferase</keyword>
<evidence type="ECO:0000313" key="2">
    <source>
        <dbReference type="EMBL" id="GJM51023.1"/>
    </source>
</evidence>
<dbReference type="EMBL" id="BQKA01000036">
    <property type="protein sequence ID" value="GJM51023.1"/>
    <property type="molecule type" value="Genomic_DNA"/>
</dbReference>
<organism evidence="2 4">
    <name type="scientific">Capnocytophaga catalasegens</name>
    <dbReference type="NCBI Taxonomy" id="1004260"/>
    <lineage>
        <taxon>Bacteria</taxon>
        <taxon>Pseudomonadati</taxon>
        <taxon>Bacteroidota</taxon>
        <taxon>Flavobacteriia</taxon>
        <taxon>Flavobacteriales</taxon>
        <taxon>Flavobacteriaceae</taxon>
        <taxon>Capnocytophaga</taxon>
    </lineage>
</organism>
<dbReference type="GO" id="GO:0006780">
    <property type="term" value="P:uroporphyrinogen III biosynthetic process"/>
    <property type="evidence" value="ECO:0007669"/>
    <property type="project" value="InterPro"/>
</dbReference>
<dbReference type="EMBL" id="BQKB01000009">
    <property type="protein sequence ID" value="GJM52208.1"/>
    <property type="molecule type" value="Genomic_DNA"/>
</dbReference>
<dbReference type="RefSeq" id="WP_264846455.1">
    <property type="nucleotide sequence ID" value="NZ_BPMA01000021.1"/>
</dbReference>
<gene>
    <name evidence="2" type="ORF">RCZ15_19960</name>
    <name evidence="3" type="ORF">RCZ16_05260</name>
</gene>
<dbReference type="SUPFAM" id="SSF69618">
    <property type="entry name" value="HemD-like"/>
    <property type="match status" value="1"/>
</dbReference>
<feature type="domain" description="Tetrapyrrole biosynthesis uroporphyrinogen III synthase" evidence="1">
    <location>
        <begin position="19"/>
        <end position="233"/>
    </location>
</feature>
<dbReference type="GO" id="GO:0005829">
    <property type="term" value="C:cytosol"/>
    <property type="evidence" value="ECO:0007669"/>
    <property type="project" value="TreeGrafter"/>
</dbReference>
<evidence type="ECO:0000313" key="5">
    <source>
        <dbReference type="Proteomes" id="UP001208692"/>
    </source>
</evidence>
<dbReference type="GO" id="GO:0004852">
    <property type="term" value="F:uroporphyrinogen-III synthase activity"/>
    <property type="evidence" value="ECO:0007669"/>
    <property type="project" value="InterPro"/>
</dbReference>
<protein>
    <submittedName>
        <fullName evidence="2">Uroporphyrinogen III methyltransferase</fullName>
    </submittedName>
</protein>
<dbReference type="Proteomes" id="UP001207736">
    <property type="component" value="Unassembled WGS sequence"/>
</dbReference>
<dbReference type="PANTHER" id="PTHR12390">
    <property type="entry name" value="UROPORPHYRINOGEN III SYNTHASE"/>
    <property type="match status" value="1"/>
</dbReference>
<dbReference type="Gene3D" id="3.40.50.10090">
    <property type="match status" value="2"/>
</dbReference>